<protein>
    <submittedName>
        <fullName evidence="1">Uncharacterized protein</fullName>
    </submittedName>
</protein>
<dbReference type="AlphaFoldDB" id="A0A395MPN6"/>
<gene>
    <name evidence="1" type="ORF">FIE12Z_5810</name>
</gene>
<comment type="caution">
    <text evidence="1">The sequence shown here is derived from an EMBL/GenBank/DDBJ whole genome shotgun (WGS) entry which is preliminary data.</text>
</comment>
<name>A0A395MPN6_9HYPO</name>
<keyword evidence="2" id="KW-1185">Reference proteome</keyword>
<reference evidence="1 2" key="1">
    <citation type="journal article" date="2018" name="PLoS Pathog.">
        <title>Evolution of structural diversity of trichothecenes, a family of toxins produced by plant pathogenic and entomopathogenic fungi.</title>
        <authorList>
            <person name="Proctor R.H."/>
            <person name="McCormick S.P."/>
            <person name="Kim H.S."/>
            <person name="Cardoza R.E."/>
            <person name="Stanley A.M."/>
            <person name="Lindo L."/>
            <person name="Kelly A."/>
            <person name="Brown D.W."/>
            <person name="Lee T."/>
            <person name="Vaughan M.M."/>
            <person name="Alexander N.J."/>
            <person name="Busman M."/>
            <person name="Gutierrez S."/>
        </authorList>
    </citation>
    <scope>NUCLEOTIDE SEQUENCE [LARGE SCALE GENOMIC DNA]</scope>
    <source>
        <strain evidence="1 2">NRRL 13405</strain>
    </source>
</reference>
<dbReference type="PANTHER" id="PTHR36587:SF2">
    <property type="entry name" value="EXPRESSION SITE-ASSOCIATED GENE 3 (ESAG3)-LIKE PROTEIN"/>
    <property type="match status" value="1"/>
</dbReference>
<dbReference type="STRING" id="2594813.A0A395MPN6"/>
<dbReference type="Proteomes" id="UP000265631">
    <property type="component" value="Unassembled WGS sequence"/>
</dbReference>
<organism evidence="1 2">
    <name type="scientific">Fusarium flagelliforme</name>
    <dbReference type="NCBI Taxonomy" id="2675880"/>
    <lineage>
        <taxon>Eukaryota</taxon>
        <taxon>Fungi</taxon>
        <taxon>Dikarya</taxon>
        <taxon>Ascomycota</taxon>
        <taxon>Pezizomycotina</taxon>
        <taxon>Sordariomycetes</taxon>
        <taxon>Hypocreomycetidae</taxon>
        <taxon>Hypocreales</taxon>
        <taxon>Nectriaceae</taxon>
        <taxon>Fusarium</taxon>
        <taxon>Fusarium incarnatum-equiseti species complex</taxon>
    </lineage>
</organism>
<accession>A0A395MPN6</accession>
<dbReference type="EMBL" id="PXXK01000156">
    <property type="protein sequence ID" value="RFN49911.1"/>
    <property type="molecule type" value="Genomic_DNA"/>
</dbReference>
<dbReference type="PANTHER" id="PTHR36587">
    <property type="entry name" value="EXPRESSION SITE-ASSOCIATED GENE 3 (ESAG3)-LIKE PROTEIN"/>
    <property type="match status" value="1"/>
</dbReference>
<dbReference type="CDD" id="cd22997">
    <property type="entry name" value="GT_LH"/>
    <property type="match status" value="1"/>
</dbReference>
<evidence type="ECO:0000313" key="1">
    <source>
        <dbReference type="EMBL" id="RFN49911.1"/>
    </source>
</evidence>
<sequence length="527" mass="61717">MGHIRAKSNVTAPAVVRTPRGYRIIVIVFALWLCFRSLSQYDWSVPHWKPRKGDSEWPEEPVVKNRRMALVIPINIPSPNVCKTILSATVLGYPAPIILNWKENHQDISHWELGRCLPKIPGMVHYLDTVMHPNATDLEKLEEDDLVLMVDGRDVWFQLPVEVVISRYHEINRRANERLRKQWKGKGPMPMKQTIVAASERNCYPNDPELFGVDLRCDIWPESPLRPDLYGPETDKNISNFQHTRPRWINGGMYIGPAGDMRRFFRRAMEKMDAYIGEAFPLRSEQGMFGYLMGQQEVWRQHQRENHMKDLDLKDLVEENLEWHAGLDYGMEIANQVAYSDIDKSLNLYHADFALLGDKERTQRQSEARGISPTRLNGVPEDIMASRNPLTKFEKSANWSNMPLYADFAIGTVPAIIHHNGYKERRQTWWDQPWYHQKLRKLYPSKVKFRPFDESLATVETEDGLVRYWAPLAEARDRYPRKVNETANARFPKMEFEELCQWEEKPLKDARTNWWDEVMRDGGVKFN</sequence>
<evidence type="ECO:0000313" key="2">
    <source>
        <dbReference type="Proteomes" id="UP000265631"/>
    </source>
</evidence>
<proteinExistence type="predicted"/>